<reference evidence="3" key="1">
    <citation type="submission" date="2021-01" db="EMBL/GenBank/DDBJ databases">
        <title>A chromosome-scale assembly of European eel, Anguilla anguilla.</title>
        <authorList>
            <person name="Henkel C."/>
            <person name="Jong-Raadsen S.A."/>
            <person name="Dufour S."/>
            <person name="Weltzien F.-A."/>
            <person name="Palstra A.P."/>
            <person name="Pelster B."/>
            <person name="Spaink H.P."/>
            <person name="Van Den Thillart G.E."/>
            <person name="Jansen H."/>
            <person name="Zahm M."/>
            <person name="Klopp C."/>
            <person name="Cedric C."/>
            <person name="Louis A."/>
            <person name="Berthelot C."/>
            <person name="Parey E."/>
            <person name="Roest Crollius H."/>
            <person name="Montfort J."/>
            <person name="Robinson-Rechavi M."/>
            <person name="Bucao C."/>
            <person name="Bouchez O."/>
            <person name="Gislard M."/>
            <person name="Lluch J."/>
            <person name="Milhes M."/>
            <person name="Lampietro C."/>
            <person name="Lopez Roques C."/>
            <person name="Donnadieu C."/>
            <person name="Braasch I."/>
            <person name="Desvignes T."/>
            <person name="Postlethwait J."/>
            <person name="Bobe J."/>
            <person name="Guiguen Y."/>
            <person name="Dirks R."/>
        </authorList>
    </citation>
    <scope>NUCLEOTIDE SEQUENCE</scope>
    <source>
        <strain evidence="3">Tag_6206</strain>
        <tissue evidence="3">Liver</tissue>
    </source>
</reference>
<feature type="region of interest" description="Disordered" evidence="1">
    <location>
        <begin position="255"/>
        <end position="280"/>
    </location>
</feature>
<proteinExistence type="predicted"/>
<feature type="region of interest" description="Disordered" evidence="1">
    <location>
        <begin position="682"/>
        <end position="715"/>
    </location>
</feature>
<dbReference type="InterPro" id="IPR026049">
    <property type="entry name" value="C2orf42"/>
</dbReference>
<comment type="caution">
    <text evidence="3">The sequence shown here is derived from an EMBL/GenBank/DDBJ whole genome shotgun (WGS) entry which is preliminary data.</text>
</comment>
<protein>
    <submittedName>
        <fullName evidence="3">Uncharacterized protein</fullName>
    </submittedName>
</protein>
<feature type="transmembrane region" description="Helical" evidence="2">
    <location>
        <begin position="430"/>
        <end position="450"/>
    </location>
</feature>
<feature type="transmembrane region" description="Helical" evidence="2">
    <location>
        <begin position="496"/>
        <end position="521"/>
    </location>
</feature>
<dbReference type="AlphaFoldDB" id="A0A9D3LPQ5"/>
<dbReference type="Proteomes" id="UP001044222">
    <property type="component" value="Chromosome 15"/>
</dbReference>
<keyword evidence="2" id="KW-1133">Transmembrane helix</keyword>
<feature type="region of interest" description="Disordered" evidence="1">
    <location>
        <begin position="133"/>
        <end position="196"/>
    </location>
</feature>
<dbReference type="GO" id="GO:0005634">
    <property type="term" value="C:nucleus"/>
    <property type="evidence" value="ECO:0007669"/>
    <property type="project" value="TreeGrafter"/>
</dbReference>
<feature type="compositionally biased region" description="Gly residues" evidence="1">
    <location>
        <begin position="73"/>
        <end position="86"/>
    </location>
</feature>
<feature type="region of interest" description="Disordered" evidence="1">
    <location>
        <begin position="367"/>
        <end position="391"/>
    </location>
</feature>
<organism evidence="3 4">
    <name type="scientific">Anguilla anguilla</name>
    <name type="common">European freshwater eel</name>
    <name type="synonym">Muraena anguilla</name>
    <dbReference type="NCBI Taxonomy" id="7936"/>
    <lineage>
        <taxon>Eukaryota</taxon>
        <taxon>Metazoa</taxon>
        <taxon>Chordata</taxon>
        <taxon>Craniata</taxon>
        <taxon>Vertebrata</taxon>
        <taxon>Euteleostomi</taxon>
        <taxon>Actinopterygii</taxon>
        <taxon>Neopterygii</taxon>
        <taxon>Teleostei</taxon>
        <taxon>Anguilliformes</taxon>
        <taxon>Anguillidae</taxon>
        <taxon>Anguilla</taxon>
    </lineage>
</organism>
<dbReference type="EMBL" id="JAFIRN010000015">
    <property type="protein sequence ID" value="KAG5834112.1"/>
    <property type="molecule type" value="Genomic_DNA"/>
</dbReference>
<evidence type="ECO:0000313" key="3">
    <source>
        <dbReference type="EMBL" id="KAG5834112.1"/>
    </source>
</evidence>
<feature type="compositionally biased region" description="Gly residues" evidence="1">
    <location>
        <begin position="255"/>
        <end position="277"/>
    </location>
</feature>
<feature type="region of interest" description="Disordered" evidence="1">
    <location>
        <begin position="739"/>
        <end position="784"/>
    </location>
</feature>
<feature type="transmembrane region" description="Helical" evidence="2">
    <location>
        <begin position="457"/>
        <end position="490"/>
    </location>
</feature>
<feature type="compositionally biased region" description="Pro residues" evidence="1">
    <location>
        <begin position="762"/>
        <end position="774"/>
    </location>
</feature>
<keyword evidence="2" id="KW-0472">Membrane</keyword>
<sequence>MRHGQEEDPGLPVEPGQAHAAGHTQVPAVRRVQRHPRPQLQEQGLWGRVPDGARGGGRGPKKAGAEVVRLVTDGGGGGRGGGGAGAGRRCSRSGSGEGPEQRGRGAGADGHGHRHGGRAVLTRVSLGRCFLSACRQGRGGGRPRRSPAPAAAREPLRAREAGHGLPRPGHAPPAEELGAGRPPGLRPGAGGPVAAGRRVAGPLVQRVSRGTLVVKCHVTESHPLGLLHLSVGAGRGPEPGGAGALPLRLPGGRAGSAGAGAGAGARGGRVSGRGQGPGRSRPLPLAPEACLHFFACVCAFASDDKLAAEFSAFLNYDTNGVQVSLDCSMLCSSPQQQSDPGGHHRSKKLRMEDPGLVTAPTLAVREGSSAPALRKGGQRKHPISTAPKNSADVQPVHESHVSLPFRQWLSNTPYQTMHFHLDVKGGNCRVMVMMMMMVVVVVVVVMMVVVAVKMIMLVVVVMMVMIMVVVVMVMMMVVVVVVMMLVVVAVMMVMMVVVVVMMVMIMVVMVMMMVMMMVVVAVMMMMMMMMMMVVVVVVMMVMMVVAVIMVVAVMMVVVVMVMMMMMVVVAVMMMMMMTMTCFVQESLSRWCSTSLSLSSTLYSSACPSDPRRGGCPTPPQRLCGNDALPLGTFSKYTWHITNLLQVKRIFDTQELPLELTQSFVKNRDGSFSPFRCQEAPPSLWPRVRAGGPAPGHPAPGAAHLPQSPSSSEQKEATPFVIEWIPDILPRSRVGELRIRRVRAPARAPARRPARGLRGAPSPRAPTPPPPPPRPSLEIIRVAVP</sequence>
<evidence type="ECO:0000256" key="1">
    <source>
        <dbReference type="SAM" id="MobiDB-lite"/>
    </source>
</evidence>
<keyword evidence="2" id="KW-0812">Transmembrane</keyword>
<evidence type="ECO:0000313" key="4">
    <source>
        <dbReference type="Proteomes" id="UP001044222"/>
    </source>
</evidence>
<feature type="region of interest" description="Disordered" evidence="1">
    <location>
        <begin position="1"/>
        <end position="116"/>
    </location>
</feature>
<gene>
    <name evidence="3" type="ORF">ANANG_G00257830</name>
</gene>
<keyword evidence="4" id="KW-1185">Reference proteome</keyword>
<evidence type="ECO:0000256" key="2">
    <source>
        <dbReference type="SAM" id="Phobius"/>
    </source>
</evidence>
<dbReference type="PANTHER" id="PTHR13518:SF1">
    <property type="entry name" value="C2ORF42 HOMOLOG"/>
    <property type="match status" value="1"/>
</dbReference>
<feature type="compositionally biased region" description="Basic residues" evidence="1">
    <location>
        <begin position="739"/>
        <end position="754"/>
    </location>
</feature>
<accession>A0A9D3LPQ5</accession>
<dbReference type="PANTHER" id="PTHR13518">
    <property type="entry name" value="PUTATIVE TREBLE-CLEF ZINC-FINGER C2ORF42 FAMILY MEMBER"/>
    <property type="match status" value="1"/>
</dbReference>
<name>A0A9D3LPQ5_ANGAN</name>